<proteinExistence type="predicted"/>
<comment type="caution">
    <text evidence="3">The sequence shown here is derived from an EMBL/GenBank/DDBJ whole genome shotgun (WGS) entry which is preliminary data.</text>
</comment>
<evidence type="ECO:0000313" key="4">
    <source>
        <dbReference type="Proteomes" id="UP001166286"/>
    </source>
</evidence>
<dbReference type="Gene3D" id="3.30.160.20">
    <property type="match status" value="1"/>
</dbReference>
<feature type="domain" description="DRBM" evidence="2">
    <location>
        <begin position="200"/>
        <end position="263"/>
    </location>
</feature>
<accession>A0AA39V6H2</accession>
<gene>
    <name evidence="3" type="ORF">JMJ35_003891</name>
</gene>
<dbReference type="InterPro" id="IPR014720">
    <property type="entry name" value="dsRBD_dom"/>
</dbReference>
<dbReference type="EMBL" id="JAFEKC020000006">
    <property type="protein sequence ID" value="KAK0514169.1"/>
    <property type="molecule type" value="Genomic_DNA"/>
</dbReference>
<dbReference type="CDD" id="cd00048">
    <property type="entry name" value="DSRM_SF"/>
    <property type="match status" value="1"/>
</dbReference>
<evidence type="ECO:0000256" key="1">
    <source>
        <dbReference type="SAM" id="MobiDB-lite"/>
    </source>
</evidence>
<dbReference type="SMART" id="SM00358">
    <property type="entry name" value="DSRM"/>
    <property type="match status" value="1"/>
</dbReference>
<protein>
    <recommendedName>
        <fullName evidence="2">DRBM domain-containing protein</fullName>
    </recommendedName>
</protein>
<feature type="region of interest" description="Disordered" evidence="1">
    <location>
        <begin position="142"/>
        <end position="181"/>
    </location>
</feature>
<dbReference type="AlphaFoldDB" id="A0AA39V6H2"/>
<reference evidence="3" key="1">
    <citation type="submission" date="2023-03" db="EMBL/GenBank/DDBJ databases">
        <title>Complete genome of Cladonia borealis.</title>
        <authorList>
            <person name="Park H."/>
        </authorList>
    </citation>
    <scope>NUCLEOTIDE SEQUENCE</scope>
    <source>
        <strain evidence="3">ANT050790</strain>
    </source>
</reference>
<evidence type="ECO:0000259" key="2">
    <source>
        <dbReference type="SMART" id="SM00358"/>
    </source>
</evidence>
<organism evidence="3 4">
    <name type="scientific">Cladonia borealis</name>
    <dbReference type="NCBI Taxonomy" id="184061"/>
    <lineage>
        <taxon>Eukaryota</taxon>
        <taxon>Fungi</taxon>
        <taxon>Dikarya</taxon>
        <taxon>Ascomycota</taxon>
        <taxon>Pezizomycotina</taxon>
        <taxon>Lecanoromycetes</taxon>
        <taxon>OSLEUM clade</taxon>
        <taxon>Lecanoromycetidae</taxon>
        <taxon>Lecanorales</taxon>
        <taxon>Lecanorineae</taxon>
        <taxon>Cladoniaceae</taxon>
        <taxon>Cladonia</taxon>
    </lineage>
</organism>
<name>A0AA39V6H2_9LECA</name>
<dbReference type="Proteomes" id="UP001166286">
    <property type="component" value="Unassembled WGS sequence"/>
</dbReference>
<keyword evidence="4" id="KW-1185">Reference proteome</keyword>
<feature type="compositionally biased region" description="Low complexity" evidence="1">
    <location>
        <begin position="150"/>
        <end position="181"/>
    </location>
</feature>
<dbReference type="SUPFAM" id="SSF54768">
    <property type="entry name" value="dsRNA-binding domain-like"/>
    <property type="match status" value="1"/>
</dbReference>
<evidence type="ECO:0000313" key="3">
    <source>
        <dbReference type="EMBL" id="KAK0514169.1"/>
    </source>
</evidence>
<sequence length="268" mass="30226">MSIDPGNVALRQWQPNDRVCEFDYQLGRNAFRYFLTDVVYDICKSDKTISFIDAFDSLYESFSYEKCYRHLLAMRWADDKTPTAQEHQVNYRPVLFRQLGSIRRQNQGSGLDNLRGALAKFVNDDREEREPKFLVDSSTRRCQTGGLVDSPTSSSSSPASSVPTTVSSATAASPATSTPAAASLSIVHNDIEDAEDMASYTMRLKELGDEDNEFMVYKEERVRFEPPLWRCTVDFRDVRGIGEGPKKRTAKHKASKAAWLQLGEPALV</sequence>